<evidence type="ECO:0000256" key="3">
    <source>
        <dbReference type="ARBA" id="ARBA00022777"/>
    </source>
</evidence>
<feature type="domain" description="PurM-like C-terminal" evidence="7">
    <location>
        <begin position="142"/>
        <end position="311"/>
    </location>
</feature>
<reference evidence="8 9" key="1">
    <citation type="journal article" date="2020" name="J Geophys Res Biogeosci">
        <title>Magnetotaxis as an Adaptation to Enable Bacterial Shuttling of Microbial Sulfur and Sulfur Cycling Across Aquatic Oxic#Anoxic Interfaces.</title>
        <authorList>
            <person name="Li J."/>
            <person name="Liu P."/>
            <person name="Wang J."/>
            <person name="Roberts A.P."/>
            <person name="Pan Y."/>
        </authorList>
    </citation>
    <scope>NUCLEOTIDE SEQUENCE [LARGE SCALE GENOMIC DNA]</scope>
    <source>
        <strain evidence="8 9">MYR-1_YQ</strain>
    </source>
</reference>
<evidence type="ECO:0000256" key="2">
    <source>
        <dbReference type="ARBA" id="ARBA00022741"/>
    </source>
</evidence>
<dbReference type="Pfam" id="PF00586">
    <property type="entry name" value="AIRS"/>
    <property type="match status" value="1"/>
</dbReference>
<keyword evidence="9" id="KW-1185">Reference proteome</keyword>
<keyword evidence="4" id="KW-0067">ATP-binding</keyword>
<organism evidence="8 9">
    <name type="scientific">Candidatus Magnetobacterium casense</name>
    <dbReference type="NCBI Taxonomy" id="1455061"/>
    <lineage>
        <taxon>Bacteria</taxon>
        <taxon>Pseudomonadati</taxon>
        <taxon>Nitrospirota</taxon>
        <taxon>Thermodesulfovibrionia</taxon>
        <taxon>Thermodesulfovibrionales</taxon>
        <taxon>Candidatus Magnetobacteriaceae</taxon>
        <taxon>Candidatus Magnetobacterium</taxon>
    </lineage>
</organism>
<sequence length="316" mass="32978">MIRSMEPLAETCYDAGEVIVGPGDDAGVYRMGGMTIVETVDFMTPVVNDPQLFGAISAVNSLSDVYAMGGKPVAAMAVAAFPACDYDIGVLKLILKGALQSLKRTGVFLIGGHSINAVELQFGLAVTGVVDGDAILRVSGAQPDDLLVLTKPIGIGILTTALKNRLISDDDINEAVTWMLTINDTASKLAVQARASACTDVTGFGLLGHACNMLRNSDVDFVINYDSIPVLPKTTELAARGICPGGAHKNLGFVSANTRFAPHIEKERQLILSDPQTSGGLLIALAPDKLGIFQQSGVFHAVIGKVTKGSGVLIVG</sequence>
<dbReference type="InterPro" id="IPR010918">
    <property type="entry name" value="PurM-like_C_dom"/>
</dbReference>
<protein>
    <submittedName>
        <fullName evidence="8">Selenide, water dikinase SelD</fullName>
        <ecNumber evidence="8">2.7.9.3</ecNumber>
    </submittedName>
</protein>
<evidence type="ECO:0000259" key="6">
    <source>
        <dbReference type="Pfam" id="PF00586"/>
    </source>
</evidence>
<evidence type="ECO:0000256" key="5">
    <source>
        <dbReference type="ARBA" id="ARBA00023266"/>
    </source>
</evidence>
<feature type="domain" description="PurM-like N-terminal" evidence="6">
    <location>
        <begin position="23"/>
        <end position="130"/>
    </location>
</feature>
<keyword evidence="3" id="KW-0418">Kinase</keyword>
<dbReference type="InterPro" id="IPR004536">
    <property type="entry name" value="SPS/SelD"/>
</dbReference>
<dbReference type="InterPro" id="IPR016188">
    <property type="entry name" value="PurM-like_N"/>
</dbReference>
<name>A0ABS6RZP2_9BACT</name>
<keyword evidence="2" id="KW-0547">Nucleotide-binding</keyword>
<dbReference type="EC" id="2.7.9.3" evidence="8"/>
<dbReference type="Proteomes" id="UP001196980">
    <property type="component" value="Unassembled WGS sequence"/>
</dbReference>
<dbReference type="PANTHER" id="PTHR10256">
    <property type="entry name" value="SELENIDE, WATER DIKINASE"/>
    <property type="match status" value="1"/>
</dbReference>
<evidence type="ECO:0000256" key="1">
    <source>
        <dbReference type="ARBA" id="ARBA00022679"/>
    </source>
</evidence>
<dbReference type="GO" id="GO:0004756">
    <property type="term" value="F:selenide, water dikinase activity"/>
    <property type="evidence" value="ECO:0007669"/>
    <property type="project" value="UniProtKB-EC"/>
</dbReference>
<keyword evidence="5" id="KW-0711">Selenium</keyword>
<dbReference type="EMBL" id="JABXWD010000192">
    <property type="protein sequence ID" value="MBV6342073.1"/>
    <property type="molecule type" value="Genomic_DNA"/>
</dbReference>
<proteinExistence type="predicted"/>
<keyword evidence="1 8" id="KW-0808">Transferase</keyword>
<evidence type="ECO:0000259" key="7">
    <source>
        <dbReference type="Pfam" id="PF02769"/>
    </source>
</evidence>
<dbReference type="PANTHER" id="PTHR10256:SF0">
    <property type="entry name" value="INACTIVE SELENIDE, WATER DIKINASE-LIKE PROTEIN-RELATED"/>
    <property type="match status" value="1"/>
</dbReference>
<comment type="caution">
    <text evidence="8">The sequence shown here is derived from an EMBL/GenBank/DDBJ whole genome shotgun (WGS) entry which is preliminary data.</text>
</comment>
<evidence type="ECO:0000313" key="9">
    <source>
        <dbReference type="Proteomes" id="UP001196980"/>
    </source>
</evidence>
<dbReference type="NCBIfam" id="TIGR00476">
    <property type="entry name" value="selD"/>
    <property type="match status" value="1"/>
</dbReference>
<dbReference type="Pfam" id="PF02769">
    <property type="entry name" value="AIRS_C"/>
    <property type="match status" value="1"/>
</dbReference>
<gene>
    <name evidence="8" type="primary">selD</name>
    <name evidence="8" type="ORF">HWQ67_10795</name>
</gene>
<evidence type="ECO:0000313" key="8">
    <source>
        <dbReference type="EMBL" id="MBV6342073.1"/>
    </source>
</evidence>
<accession>A0ABS6RZP2</accession>
<evidence type="ECO:0000256" key="4">
    <source>
        <dbReference type="ARBA" id="ARBA00022840"/>
    </source>
</evidence>
<dbReference type="PIRSF" id="PIRSF036407">
    <property type="entry name" value="Selenphspht_syn"/>
    <property type="match status" value="1"/>
</dbReference>